<feature type="domain" description="Mechanosensitive ion channel MscS" evidence="7">
    <location>
        <begin position="118"/>
        <end position="183"/>
    </location>
</feature>
<dbReference type="Gene3D" id="1.10.287.1260">
    <property type="match status" value="1"/>
</dbReference>
<evidence type="ECO:0000256" key="2">
    <source>
        <dbReference type="ARBA" id="ARBA00008017"/>
    </source>
</evidence>
<evidence type="ECO:0000256" key="1">
    <source>
        <dbReference type="ARBA" id="ARBA00004141"/>
    </source>
</evidence>
<evidence type="ECO:0000256" key="3">
    <source>
        <dbReference type="ARBA" id="ARBA00022692"/>
    </source>
</evidence>
<feature type="transmembrane region" description="Helical" evidence="6">
    <location>
        <begin position="99"/>
        <end position="119"/>
    </location>
</feature>
<dbReference type="Pfam" id="PF00924">
    <property type="entry name" value="MS_channel_2nd"/>
    <property type="match status" value="1"/>
</dbReference>
<dbReference type="GO" id="GO:0008381">
    <property type="term" value="F:mechanosensitive monoatomic ion channel activity"/>
    <property type="evidence" value="ECO:0007669"/>
    <property type="project" value="UniProtKB-ARBA"/>
</dbReference>
<reference evidence="8 10" key="1">
    <citation type="submission" date="2015-02" db="EMBL/GenBank/DDBJ databases">
        <title>Genome Sequencing of Rickettsiales.</title>
        <authorList>
            <person name="Daugherty S.C."/>
            <person name="Su Q."/>
            <person name="Abolude K."/>
            <person name="Beier-Sexton M."/>
            <person name="Carlyon J.A."/>
            <person name="Carter R."/>
            <person name="Day N.P."/>
            <person name="Dumler S.J."/>
            <person name="Dyachenko V."/>
            <person name="Godinez A."/>
            <person name="Kurtti T.J."/>
            <person name="Lichay M."/>
            <person name="Mullins K.E."/>
            <person name="Ott S."/>
            <person name="Pappas-Brown V."/>
            <person name="Paris D.H."/>
            <person name="Patel P."/>
            <person name="Richards A.L."/>
            <person name="Sadzewicz L."/>
            <person name="Sears K."/>
            <person name="Seidman D."/>
            <person name="Sengamalay N."/>
            <person name="Stenos J."/>
            <person name="Tallon L.J."/>
            <person name="Vincent G."/>
            <person name="Fraser C.M."/>
            <person name="Munderloh U."/>
            <person name="Dunning-Hotopp J.C."/>
        </authorList>
    </citation>
    <scope>NUCLEOTIDE SEQUENCE [LARGE SCALE GENOMIC DNA]</scope>
    <source>
        <strain evidence="8 10">Gilliam</strain>
    </source>
</reference>
<dbReference type="InterPro" id="IPR010920">
    <property type="entry name" value="LSM_dom_sf"/>
</dbReference>
<evidence type="ECO:0000256" key="5">
    <source>
        <dbReference type="ARBA" id="ARBA00023136"/>
    </source>
</evidence>
<keyword evidence="11" id="KW-1185">Reference proteome</keyword>
<keyword evidence="5 6" id="KW-0472">Membrane</keyword>
<feature type="transmembrane region" description="Helical" evidence="6">
    <location>
        <begin position="29"/>
        <end position="48"/>
    </location>
</feature>
<dbReference type="InterPro" id="IPR052702">
    <property type="entry name" value="MscS-like_channel"/>
</dbReference>
<keyword evidence="4 6" id="KW-1133">Transmembrane helix</keyword>
<dbReference type="Proteomes" id="UP000033769">
    <property type="component" value="Unassembled WGS sequence"/>
</dbReference>
<sequence>MIQTLKDALNIILEIWNFPLVHISQDADIYVGNIFLAAVLLLLGIRHYKKFKKFVRVAIVNHITTELHTAKVLGRIFEWLISAVYLITILQMSNIPLSAFAVISGGVGIGIGLGAKNFFNNFMSSVIIMIERPFKIGDIISVAGVSGVVSAIGGRCITIINENNVKVLIPNSKIIQENLINWTSATQIIKCKAELRITKVGNGKYNSNCCKDTIKTIEKIMEDSPMISNTPLPRCYLTNIDSSHYIYQLEFFCYLTDISSIYMVENDLSCSIDNQLKSEFTISYYTVV</sequence>
<dbReference type="EMBL" id="LANO01000063">
    <property type="protein sequence ID" value="KJV50842.1"/>
    <property type="molecule type" value="Genomic_DNA"/>
</dbReference>
<reference evidence="9" key="3">
    <citation type="submission" date="2018-03" db="EMBL/GenBank/DDBJ databases">
        <authorList>
            <person name="Keele B.F."/>
        </authorList>
    </citation>
    <scope>NUCLEOTIDE SEQUENCE [LARGE SCALE GENOMIC DNA]</scope>
    <source>
        <strain evidence="9">Gilliam</strain>
    </source>
</reference>
<dbReference type="SUPFAM" id="SSF50182">
    <property type="entry name" value="Sm-like ribonucleoproteins"/>
    <property type="match status" value="1"/>
</dbReference>
<dbReference type="PATRIC" id="fig|1359184.3.peg.2759"/>
<name>A0A0F3M5T3_ORITS</name>
<evidence type="ECO:0000313" key="8">
    <source>
        <dbReference type="EMBL" id="KJV50842.1"/>
    </source>
</evidence>
<evidence type="ECO:0000313" key="10">
    <source>
        <dbReference type="Proteomes" id="UP000033769"/>
    </source>
</evidence>
<dbReference type="AlphaFoldDB" id="A0A0F3M5T3"/>
<dbReference type="PANTHER" id="PTHR30347">
    <property type="entry name" value="POTASSIUM CHANNEL RELATED"/>
    <property type="match status" value="1"/>
</dbReference>
<dbReference type="SUPFAM" id="SSF82861">
    <property type="entry name" value="Mechanosensitive channel protein MscS (YggB), transmembrane region"/>
    <property type="match status" value="1"/>
</dbReference>
<comment type="similarity">
    <text evidence="2">Belongs to the MscS (TC 1.A.23) family.</text>
</comment>
<comment type="subcellular location">
    <subcellularLocation>
        <location evidence="1">Membrane</location>
        <topology evidence="1">Multi-pass membrane protein</topology>
    </subcellularLocation>
</comment>
<dbReference type="InterPro" id="IPR006685">
    <property type="entry name" value="MscS_channel_2nd"/>
</dbReference>
<proteinExistence type="inferred from homology"/>
<evidence type="ECO:0000256" key="6">
    <source>
        <dbReference type="SAM" id="Phobius"/>
    </source>
</evidence>
<keyword evidence="3 6" id="KW-0812">Transmembrane</keyword>
<dbReference type="InterPro" id="IPR023408">
    <property type="entry name" value="MscS_beta-dom_sf"/>
</dbReference>
<accession>A0A0F3M5T3</accession>
<dbReference type="GO" id="GO:0016020">
    <property type="term" value="C:membrane"/>
    <property type="evidence" value="ECO:0007669"/>
    <property type="project" value="UniProtKB-SubCell"/>
</dbReference>
<dbReference type="Gene3D" id="2.30.30.60">
    <property type="match status" value="1"/>
</dbReference>
<feature type="transmembrane region" description="Helical" evidence="6">
    <location>
        <begin position="76"/>
        <end position="93"/>
    </location>
</feature>
<dbReference type="Proteomes" id="UP000244959">
    <property type="component" value="Chromosome I"/>
</dbReference>
<evidence type="ECO:0000259" key="7">
    <source>
        <dbReference type="Pfam" id="PF00924"/>
    </source>
</evidence>
<reference evidence="11" key="2">
    <citation type="submission" date="2018-03" db="EMBL/GenBank/DDBJ databases">
        <authorList>
            <person name="Batty M. E."/>
            <person name="Batty M E."/>
        </authorList>
    </citation>
    <scope>NUCLEOTIDE SEQUENCE [LARGE SCALE GENOMIC DNA]</scope>
    <source>
        <strain evidence="11">Gilliam</strain>
    </source>
</reference>
<gene>
    <name evidence="9" type="primary">mscC</name>
    <name evidence="9" type="ORF">GILLIAM_00637</name>
    <name evidence="8" type="ORF">OTSGILL_2717</name>
</gene>
<protein>
    <submittedName>
        <fullName evidence="8">Mechanosensitive ion channel family protein</fullName>
    </submittedName>
    <submittedName>
        <fullName evidence="9">Mechanosensitive ion channel protein MscS</fullName>
    </submittedName>
</protein>
<dbReference type="InterPro" id="IPR011014">
    <property type="entry name" value="MscS_channel_TM-2"/>
</dbReference>
<evidence type="ECO:0000313" key="9">
    <source>
        <dbReference type="EMBL" id="SPR04290.1"/>
    </source>
</evidence>
<dbReference type="PANTHER" id="PTHR30347:SF1">
    <property type="entry name" value="MECHANOSENSITIVE CHANNEL MSCK"/>
    <property type="match status" value="1"/>
</dbReference>
<evidence type="ECO:0000313" key="11">
    <source>
        <dbReference type="Proteomes" id="UP000244959"/>
    </source>
</evidence>
<dbReference type="RefSeq" id="WP_012461376.1">
    <property type="nucleotide sequence ID" value="NZ_LS398551.1"/>
</dbReference>
<organism evidence="8 10">
    <name type="scientific">Orientia tsutsugamushi str. Gilliam</name>
    <dbReference type="NCBI Taxonomy" id="1359184"/>
    <lineage>
        <taxon>Bacteria</taxon>
        <taxon>Pseudomonadati</taxon>
        <taxon>Pseudomonadota</taxon>
        <taxon>Alphaproteobacteria</taxon>
        <taxon>Rickettsiales</taxon>
        <taxon>Rickettsiaceae</taxon>
        <taxon>Rickettsieae</taxon>
        <taxon>Orientia</taxon>
    </lineage>
</organism>
<dbReference type="EMBL" id="LS398551">
    <property type="protein sequence ID" value="SPR04290.1"/>
    <property type="molecule type" value="Genomic_DNA"/>
</dbReference>
<evidence type="ECO:0000256" key="4">
    <source>
        <dbReference type="ARBA" id="ARBA00022989"/>
    </source>
</evidence>